<keyword evidence="1" id="KW-0378">Hydrolase</keyword>
<dbReference type="InterPro" id="IPR036412">
    <property type="entry name" value="HAD-like_sf"/>
</dbReference>
<dbReference type="AlphaFoldDB" id="A0A3A8JWU4"/>
<protein>
    <submittedName>
        <fullName evidence="1">Haloacid dehalogenase-like hydrolase</fullName>
    </submittedName>
</protein>
<proteinExistence type="predicted"/>
<keyword evidence="2" id="KW-1185">Reference proteome</keyword>
<dbReference type="Pfam" id="PF12710">
    <property type="entry name" value="HAD"/>
    <property type="match status" value="1"/>
</dbReference>
<dbReference type="Gene3D" id="3.40.50.1000">
    <property type="entry name" value="HAD superfamily/HAD-like"/>
    <property type="match status" value="1"/>
</dbReference>
<sequence>MSGIARDKEAAVGRRTWKQQAWLLWALALTVAGPLQALAADPLPSWNDGPVKQSIVDFVTRATTEGGPGYIPPEERIATFDNDGTLWQEQPVVQGAFLLEQVRERVKEDASLAKRQPFKAVLEGDVALLSAMDEPQLMELFAATHAGKTQDEFAREVRAFFQTARHPKLGVPYTQLAYAPMLELLQYLRANGFQTWISSGGGVDFMRAVSEDTYDIPPQQVIGSSLKEKFDEGNGNPVLRREARVDHLNDKAGKPVGIDQHIGRRPVFAAGNVRSGGDIQMLQYTKEQPHPGFALLINHDDAEREFAYAEKNDASLKAARQGGWTVVSMRQDWKRIFPEGR</sequence>
<comment type="caution">
    <text evidence="1">The sequence shown here is derived from an EMBL/GenBank/DDBJ whole genome shotgun (WGS) entry which is preliminary data.</text>
</comment>
<reference evidence="2" key="1">
    <citation type="submission" date="2018-09" db="EMBL/GenBank/DDBJ databases">
        <authorList>
            <person name="Livingstone P.G."/>
            <person name="Whitworth D.E."/>
        </authorList>
    </citation>
    <scope>NUCLEOTIDE SEQUENCE [LARGE SCALE GENOMIC DNA]</scope>
    <source>
        <strain evidence="2">CA043D</strain>
    </source>
</reference>
<dbReference type="SUPFAM" id="SSF56784">
    <property type="entry name" value="HAD-like"/>
    <property type="match status" value="1"/>
</dbReference>
<evidence type="ECO:0000313" key="1">
    <source>
        <dbReference type="EMBL" id="RKG96724.1"/>
    </source>
</evidence>
<dbReference type="Proteomes" id="UP000268313">
    <property type="component" value="Unassembled WGS sequence"/>
</dbReference>
<dbReference type="InterPro" id="IPR023214">
    <property type="entry name" value="HAD_sf"/>
</dbReference>
<gene>
    <name evidence="1" type="ORF">D7X32_35060</name>
</gene>
<name>A0A3A8JWU4_9BACT</name>
<evidence type="ECO:0000313" key="2">
    <source>
        <dbReference type="Proteomes" id="UP000268313"/>
    </source>
</evidence>
<accession>A0A3A8JWU4</accession>
<organism evidence="1 2">
    <name type="scientific">Corallococcus carmarthensis</name>
    <dbReference type="NCBI Taxonomy" id="2316728"/>
    <lineage>
        <taxon>Bacteria</taxon>
        <taxon>Pseudomonadati</taxon>
        <taxon>Myxococcota</taxon>
        <taxon>Myxococcia</taxon>
        <taxon>Myxococcales</taxon>
        <taxon>Cystobacterineae</taxon>
        <taxon>Myxococcaceae</taxon>
        <taxon>Corallococcus</taxon>
    </lineage>
</organism>
<dbReference type="OrthoDB" id="9799365at2"/>
<dbReference type="EMBL" id="RAWE01000203">
    <property type="protein sequence ID" value="RKG96724.1"/>
    <property type="molecule type" value="Genomic_DNA"/>
</dbReference>
<dbReference type="GO" id="GO:0016787">
    <property type="term" value="F:hydrolase activity"/>
    <property type="evidence" value="ECO:0007669"/>
    <property type="project" value="UniProtKB-KW"/>
</dbReference>